<sequence length="62" mass="6935">MVPSSMRFRTRRPSMVRGLRQGPKRQDRRPHLRTVRPTPSVLATAFDGDLHAVLAPGEGGEK</sequence>
<evidence type="ECO:0000313" key="2">
    <source>
        <dbReference type="EMBL" id="JAD39325.1"/>
    </source>
</evidence>
<dbReference type="EMBL" id="GBRH01258570">
    <property type="protein sequence ID" value="JAD39325.1"/>
    <property type="molecule type" value="Transcribed_RNA"/>
</dbReference>
<dbReference type="AlphaFoldDB" id="A0A0A8ZRD7"/>
<accession>A0A0A8ZRD7</accession>
<protein>
    <submittedName>
        <fullName evidence="2">Uncharacterized protein</fullName>
    </submittedName>
</protein>
<reference evidence="2" key="1">
    <citation type="submission" date="2014-09" db="EMBL/GenBank/DDBJ databases">
        <authorList>
            <person name="Magalhaes I.L.F."/>
            <person name="Oliveira U."/>
            <person name="Santos F.R."/>
            <person name="Vidigal T.H.D.A."/>
            <person name="Brescovit A.D."/>
            <person name="Santos A.J."/>
        </authorList>
    </citation>
    <scope>NUCLEOTIDE SEQUENCE</scope>
    <source>
        <tissue evidence="2">Shoot tissue taken approximately 20 cm above the soil surface</tissue>
    </source>
</reference>
<organism evidence="2">
    <name type="scientific">Arundo donax</name>
    <name type="common">Giant reed</name>
    <name type="synonym">Donax arundinaceus</name>
    <dbReference type="NCBI Taxonomy" id="35708"/>
    <lineage>
        <taxon>Eukaryota</taxon>
        <taxon>Viridiplantae</taxon>
        <taxon>Streptophyta</taxon>
        <taxon>Embryophyta</taxon>
        <taxon>Tracheophyta</taxon>
        <taxon>Spermatophyta</taxon>
        <taxon>Magnoliopsida</taxon>
        <taxon>Liliopsida</taxon>
        <taxon>Poales</taxon>
        <taxon>Poaceae</taxon>
        <taxon>PACMAD clade</taxon>
        <taxon>Arundinoideae</taxon>
        <taxon>Arundineae</taxon>
        <taxon>Arundo</taxon>
    </lineage>
</organism>
<proteinExistence type="predicted"/>
<reference evidence="2" key="2">
    <citation type="journal article" date="2015" name="Data Brief">
        <title>Shoot transcriptome of the giant reed, Arundo donax.</title>
        <authorList>
            <person name="Barrero R.A."/>
            <person name="Guerrero F.D."/>
            <person name="Moolhuijzen P."/>
            <person name="Goolsby J.A."/>
            <person name="Tidwell J."/>
            <person name="Bellgard S.E."/>
            <person name="Bellgard M.I."/>
        </authorList>
    </citation>
    <scope>NUCLEOTIDE SEQUENCE</scope>
    <source>
        <tissue evidence="2">Shoot tissue taken approximately 20 cm above the soil surface</tissue>
    </source>
</reference>
<feature type="region of interest" description="Disordered" evidence="1">
    <location>
        <begin position="1"/>
        <end position="38"/>
    </location>
</feature>
<evidence type="ECO:0000256" key="1">
    <source>
        <dbReference type="SAM" id="MobiDB-lite"/>
    </source>
</evidence>
<name>A0A0A8ZRD7_ARUDO</name>
<feature type="compositionally biased region" description="Basic residues" evidence="1">
    <location>
        <begin position="22"/>
        <end position="34"/>
    </location>
</feature>